<gene>
    <name evidence="6" type="ORF">DGAL_LOCUS2575</name>
</gene>
<evidence type="ECO:0000313" key="6">
    <source>
        <dbReference type="EMBL" id="CAH0100349.1"/>
    </source>
</evidence>
<evidence type="ECO:0000256" key="3">
    <source>
        <dbReference type="ARBA" id="ARBA00022737"/>
    </source>
</evidence>
<reference evidence="6" key="1">
    <citation type="submission" date="2021-11" db="EMBL/GenBank/DDBJ databases">
        <authorList>
            <person name="Schell T."/>
        </authorList>
    </citation>
    <scope>NUCLEOTIDE SEQUENCE</scope>
    <source>
        <strain evidence="6">M5</strain>
    </source>
</reference>
<dbReference type="InterPro" id="IPR052286">
    <property type="entry name" value="Wnt_signaling_inhibitor"/>
</dbReference>
<dbReference type="SUPFAM" id="SSF52058">
    <property type="entry name" value="L domain-like"/>
    <property type="match status" value="2"/>
</dbReference>
<dbReference type="PANTHER" id="PTHR24364:SF18">
    <property type="entry name" value="LP06937P"/>
    <property type="match status" value="1"/>
</dbReference>
<dbReference type="SMART" id="SM00369">
    <property type="entry name" value="LRR_TYP"/>
    <property type="match status" value="5"/>
</dbReference>
<keyword evidence="3" id="KW-0677">Repeat</keyword>
<sequence>MKCFNTVFLHTVLIVTVAAENVAPILTSHGQNTERIEPRLIHRLIDGNVSAVDACQEDYTPCICQTYSLDPSLFVYCNDVTSFASVQAVFRRSTARQVKEFVLTIPSFEENNPIPADLLSGKAAQEITLICPNTETQLTVDPKAFNFSEDYTIFIEFSKCNLNQLNYTFLTNFNVLKEISYSNSNNFSQWPGLPILPGLRKLSVVSSSDFKDFKNLPVSQLPALSEYSIRLCPNFQLLPNTTTMKILRIESCPLFQQWQILTQQNKMTSLALLGLDSRAINDALDSITSSLSVDTLIDLTLTRNALKQVPAKVQLLSQLQAITLSSNNITFVSNGTLSFRTPNLQYLDLSRNGLDTIESDAFQGNFGNCMIDLSYNRLSRLESSVFQPIVEQMESTARYGFIEVYENPIECDCHLEWLFVDTKNPLYYVHNGECSNGTSFSWVKPEDFSSCKLAKIDVLVFVLAMLLIFPLFLFVSFEVVTSSTFHDPLTCENYSPCSCEVFQPYGLVVHCGNPLDGRLPVTAHQIQKIFRRTKAQHIYWLDLVLSPESESDDLIYIPTNFLSDKSVDRLGVGCPSATDPLRLEVHPDAFHSSVHRMGHFEVGGCDLSPFNFNFLIKTTRLISLSIGRSVNFQGFPPLYFLSRIISLRIYESLDFQHWNEISVRFPHLESLFLDGTLLGDSVVNDLLSSIASSPTGNDTLRQLSLWENKLTRIPDQISFFKKLSYVNLFDNPILSVPRGSLAFHPGIQVTFLILTRNALETIESDAFQGDFSEASVYLDFNHLTRFDSAVYEGLLEQMHRSMSQNAGLYVRNNPFACNDCHLTWLIRDKRQLLNRVHGGRCSNGTWFEDLNPEGYERCS</sequence>
<dbReference type="InterPro" id="IPR003591">
    <property type="entry name" value="Leu-rich_rpt_typical-subtyp"/>
</dbReference>
<evidence type="ECO:0000313" key="7">
    <source>
        <dbReference type="Proteomes" id="UP000789390"/>
    </source>
</evidence>
<evidence type="ECO:0000256" key="5">
    <source>
        <dbReference type="SAM" id="SignalP"/>
    </source>
</evidence>
<proteinExistence type="predicted"/>
<evidence type="ECO:0000256" key="1">
    <source>
        <dbReference type="ARBA" id="ARBA00022614"/>
    </source>
</evidence>
<keyword evidence="1" id="KW-0433">Leucine-rich repeat</keyword>
<dbReference type="Pfam" id="PF13855">
    <property type="entry name" value="LRR_8"/>
    <property type="match status" value="1"/>
</dbReference>
<name>A0A8J2RG25_9CRUS</name>
<dbReference type="AlphaFoldDB" id="A0A8J2RG25"/>
<organism evidence="6 7">
    <name type="scientific">Daphnia galeata</name>
    <dbReference type="NCBI Taxonomy" id="27404"/>
    <lineage>
        <taxon>Eukaryota</taxon>
        <taxon>Metazoa</taxon>
        <taxon>Ecdysozoa</taxon>
        <taxon>Arthropoda</taxon>
        <taxon>Crustacea</taxon>
        <taxon>Branchiopoda</taxon>
        <taxon>Diplostraca</taxon>
        <taxon>Cladocera</taxon>
        <taxon>Anomopoda</taxon>
        <taxon>Daphniidae</taxon>
        <taxon>Daphnia</taxon>
    </lineage>
</organism>
<evidence type="ECO:0000256" key="4">
    <source>
        <dbReference type="SAM" id="Phobius"/>
    </source>
</evidence>
<comment type="caution">
    <text evidence="6">The sequence shown here is derived from an EMBL/GenBank/DDBJ whole genome shotgun (WGS) entry which is preliminary data.</text>
</comment>
<feature type="chain" id="PRO_5035201576" evidence="5">
    <location>
        <begin position="20"/>
        <end position="859"/>
    </location>
</feature>
<dbReference type="Proteomes" id="UP000789390">
    <property type="component" value="Unassembled WGS sequence"/>
</dbReference>
<protein>
    <submittedName>
        <fullName evidence="6">Uncharacterized protein</fullName>
    </submittedName>
</protein>
<dbReference type="InterPro" id="IPR001611">
    <property type="entry name" value="Leu-rich_rpt"/>
</dbReference>
<evidence type="ECO:0000256" key="2">
    <source>
        <dbReference type="ARBA" id="ARBA00022729"/>
    </source>
</evidence>
<keyword evidence="7" id="KW-1185">Reference proteome</keyword>
<dbReference type="Gene3D" id="3.80.10.10">
    <property type="entry name" value="Ribonuclease Inhibitor"/>
    <property type="match status" value="2"/>
</dbReference>
<keyword evidence="4" id="KW-0472">Membrane</keyword>
<keyword evidence="4" id="KW-1133">Transmembrane helix</keyword>
<dbReference type="InterPro" id="IPR032675">
    <property type="entry name" value="LRR_dom_sf"/>
</dbReference>
<keyword evidence="4" id="KW-0812">Transmembrane</keyword>
<feature type="transmembrane region" description="Helical" evidence="4">
    <location>
        <begin position="458"/>
        <end position="480"/>
    </location>
</feature>
<keyword evidence="2 5" id="KW-0732">Signal</keyword>
<accession>A0A8J2RG25</accession>
<dbReference type="OrthoDB" id="676979at2759"/>
<feature type="signal peptide" evidence="5">
    <location>
        <begin position="1"/>
        <end position="19"/>
    </location>
</feature>
<dbReference type="EMBL" id="CAKKLH010000035">
    <property type="protein sequence ID" value="CAH0100349.1"/>
    <property type="molecule type" value="Genomic_DNA"/>
</dbReference>
<dbReference type="PANTHER" id="PTHR24364">
    <property type="entry name" value="LP06937P"/>
    <property type="match status" value="1"/>
</dbReference>
<dbReference type="GO" id="GO:0016020">
    <property type="term" value="C:membrane"/>
    <property type="evidence" value="ECO:0007669"/>
    <property type="project" value="TreeGrafter"/>
</dbReference>
<dbReference type="PROSITE" id="PS51450">
    <property type="entry name" value="LRR"/>
    <property type="match status" value="1"/>
</dbReference>